<feature type="region of interest" description="Disordered" evidence="1">
    <location>
        <begin position="1"/>
        <end position="57"/>
    </location>
</feature>
<feature type="compositionally biased region" description="Acidic residues" evidence="1">
    <location>
        <begin position="139"/>
        <end position="153"/>
    </location>
</feature>
<reference evidence="2 3" key="1">
    <citation type="submission" date="2021-02" db="EMBL/GenBank/DDBJ databases">
        <title>Genome assembly of Pseudopithomyces chartarum.</title>
        <authorList>
            <person name="Jauregui R."/>
            <person name="Singh J."/>
            <person name="Voisey C."/>
        </authorList>
    </citation>
    <scope>NUCLEOTIDE SEQUENCE [LARGE SCALE GENOMIC DNA]</scope>
    <source>
        <strain evidence="2 3">AGR01</strain>
    </source>
</reference>
<feature type="compositionally biased region" description="Polar residues" evidence="1">
    <location>
        <begin position="35"/>
        <end position="44"/>
    </location>
</feature>
<evidence type="ECO:0000313" key="3">
    <source>
        <dbReference type="Proteomes" id="UP001280581"/>
    </source>
</evidence>
<comment type="caution">
    <text evidence="2">The sequence shown here is derived from an EMBL/GenBank/DDBJ whole genome shotgun (WGS) entry which is preliminary data.</text>
</comment>
<protein>
    <submittedName>
        <fullName evidence="2">Uncharacterized protein</fullName>
    </submittedName>
</protein>
<name>A0AAN6LW80_9PLEO</name>
<accession>A0AAN6LW80</accession>
<feature type="compositionally biased region" description="Polar residues" evidence="1">
    <location>
        <begin position="209"/>
        <end position="231"/>
    </location>
</feature>
<evidence type="ECO:0000256" key="1">
    <source>
        <dbReference type="SAM" id="MobiDB-lite"/>
    </source>
</evidence>
<feature type="compositionally biased region" description="Polar residues" evidence="1">
    <location>
        <begin position="159"/>
        <end position="173"/>
    </location>
</feature>
<keyword evidence="3" id="KW-1185">Reference proteome</keyword>
<dbReference type="EMBL" id="WVTA01000011">
    <property type="protein sequence ID" value="KAK3203431.1"/>
    <property type="molecule type" value="Genomic_DNA"/>
</dbReference>
<feature type="region of interest" description="Disordered" evidence="1">
    <location>
        <begin position="185"/>
        <end position="262"/>
    </location>
</feature>
<evidence type="ECO:0000313" key="2">
    <source>
        <dbReference type="EMBL" id="KAK3203431.1"/>
    </source>
</evidence>
<dbReference type="Proteomes" id="UP001280581">
    <property type="component" value="Unassembled WGS sequence"/>
</dbReference>
<feature type="compositionally biased region" description="Low complexity" evidence="1">
    <location>
        <begin position="195"/>
        <end position="208"/>
    </location>
</feature>
<sequence length="552" mass="62295">MKFSLWPFGKKQLPTSADASSSSAAKPSVSDVESRTNGENSNSAARKGHSNHELNEDALYPFSQWTLKQASDAQVPRSDSNQTARLLELSQLFGISDADFLDGDSADNAIPAPKAENTSESIQEKEQDETTCGDGYAASEDDYESSSFEDQDSERENTAIPTSSLYQSQSGYNWADSSDDDDLYCSTGTHETGPSSVKKYQKSVKYGSPSSSRNGFQDQHLGTASLTSQSSEPDRYDAGYEGPSRSLNSHRGGMGRTSQWGFPTGERWEEIQEDFQLQLTQLHNASSQDIGALRVFNESPTISPEEEDLHDREMRKVFVDLHSGLRSDAPTGTMHIIDWKTLLKPDPDIEGQFILDYVYPRLCDVVATIIFESHPPALDAFLNMFNTTVEWWHRPHYPAPGTFNIVIRRHQNEVIVGTYSDHVFRVCWSRFLRVKITPNGRWSEYFAFNGPATSPKVNGEINWSEDAFECVKRNSDTSDSEMMDCWKPNEAFFEGRHLALHLLQHTLGQGEWISYRRKNTVHYVVDGKTSVLEERSVRRVLRQSRKWDDQAK</sequence>
<feature type="region of interest" description="Disordered" evidence="1">
    <location>
        <begin position="98"/>
        <end position="173"/>
    </location>
</feature>
<organism evidence="2 3">
    <name type="scientific">Pseudopithomyces chartarum</name>
    <dbReference type="NCBI Taxonomy" id="1892770"/>
    <lineage>
        <taxon>Eukaryota</taxon>
        <taxon>Fungi</taxon>
        <taxon>Dikarya</taxon>
        <taxon>Ascomycota</taxon>
        <taxon>Pezizomycotina</taxon>
        <taxon>Dothideomycetes</taxon>
        <taxon>Pleosporomycetidae</taxon>
        <taxon>Pleosporales</taxon>
        <taxon>Massarineae</taxon>
        <taxon>Didymosphaeriaceae</taxon>
        <taxon>Pseudopithomyces</taxon>
    </lineage>
</organism>
<dbReference type="AlphaFoldDB" id="A0AAN6LW80"/>
<gene>
    <name evidence="2" type="ORF">GRF29_112g1247252</name>
</gene>
<proteinExistence type="predicted"/>
<feature type="compositionally biased region" description="Low complexity" evidence="1">
    <location>
        <begin position="16"/>
        <end position="30"/>
    </location>
</feature>